<dbReference type="Proteomes" id="UP000028045">
    <property type="component" value="Unassembled WGS sequence"/>
</dbReference>
<keyword evidence="2" id="KW-1185">Reference proteome</keyword>
<dbReference type="OrthoDB" id="542013at2759"/>
<organism evidence="1 2">
    <name type="scientific">Stachybotrys chartarum (strain CBS 109288 / IBT 7711)</name>
    <name type="common">Toxic black mold</name>
    <name type="synonym">Stilbospora chartarum</name>
    <dbReference type="NCBI Taxonomy" id="1280523"/>
    <lineage>
        <taxon>Eukaryota</taxon>
        <taxon>Fungi</taxon>
        <taxon>Dikarya</taxon>
        <taxon>Ascomycota</taxon>
        <taxon>Pezizomycotina</taxon>
        <taxon>Sordariomycetes</taxon>
        <taxon>Hypocreomycetidae</taxon>
        <taxon>Hypocreales</taxon>
        <taxon>Stachybotryaceae</taxon>
        <taxon>Stachybotrys</taxon>
    </lineage>
</organism>
<protein>
    <recommendedName>
        <fullName evidence="3">Ketoreductase (KR) domain-containing protein</fullName>
    </recommendedName>
</protein>
<sequence length="180" mass="20132">MRATAATLDEHERYHISFVNSVAFLEVTAEDLQPRDASENPQTLTQRCNSEADFEFQKQYFFVKLVAWFAMQGVAEKSEVEVVVNAACPGLCNTNKLHELPLSARLAMAVNYFIMGRSAGQGACTMIRATNLGRESHSKLWTNDQHPPPTALLANQQGEQLYLETWKESIGILENMLALP</sequence>
<name>A0A084BBK5_STACB</name>
<accession>A0A084BBK5</accession>
<proteinExistence type="predicted"/>
<reference evidence="1 2" key="1">
    <citation type="journal article" date="2014" name="BMC Genomics">
        <title>Comparative genome sequencing reveals chemotype-specific gene clusters in the toxigenic black mold Stachybotrys.</title>
        <authorList>
            <person name="Semeiks J."/>
            <person name="Borek D."/>
            <person name="Otwinowski Z."/>
            <person name="Grishin N.V."/>
        </authorList>
    </citation>
    <scope>NUCLEOTIDE SEQUENCE [LARGE SCALE GENOMIC DNA]</scope>
    <source>
        <strain evidence="2">CBS 109288 / IBT 7711</strain>
    </source>
</reference>
<dbReference type="AlphaFoldDB" id="A0A084BBK5"/>
<gene>
    <name evidence="1" type="ORF">S7711_01284</name>
</gene>
<evidence type="ECO:0000313" key="1">
    <source>
        <dbReference type="EMBL" id="KEY74934.1"/>
    </source>
</evidence>
<dbReference type="HOGENOM" id="CLU_1525143_0_0_1"/>
<evidence type="ECO:0000313" key="2">
    <source>
        <dbReference type="Proteomes" id="UP000028045"/>
    </source>
</evidence>
<dbReference type="EMBL" id="KL647405">
    <property type="protein sequence ID" value="KEY74934.1"/>
    <property type="molecule type" value="Genomic_DNA"/>
</dbReference>
<evidence type="ECO:0008006" key="3">
    <source>
        <dbReference type="Google" id="ProtNLM"/>
    </source>
</evidence>